<dbReference type="EMBL" id="BSFP01000075">
    <property type="protein sequence ID" value="GLL06599.1"/>
    <property type="molecule type" value="Genomic_DNA"/>
</dbReference>
<reference evidence="1" key="2">
    <citation type="submission" date="2023-01" db="EMBL/GenBank/DDBJ databases">
        <authorList>
            <person name="Sun Q."/>
            <person name="Evtushenko L."/>
        </authorList>
    </citation>
    <scope>NUCLEOTIDE SEQUENCE</scope>
    <source>
        <strain evidence="1">VKM Ac-1321</strain>
    </source>
</reference>
<dbReference type="Proteomes" id="UP001143480">
    <property type="component" value="Unassembled WGS sequence"/>
</dbReference>
<sequence>MNAFSSTAAVTGQPEAAPLAAPPDAALLLGALGGLAASLTGTTAFVDAGGAEVIGSASSAQPANAVAASSRPGNATGSANRIFTRGIVGPPRAAVDVGFTTPLLPSGKEPLQHLHDQRMIVGLRQT</sequence>
<protein>
    <submittedName>
        <fullName evidence="1">Uncharacterized protein</fullName>
    </submittedName>
</protein>
<name>A0A9W6NRH7_9ACTN</name>
<evidence type="ECO:0000313" key="1">
    <source>
        <dbReference type="EMBL" id="GLL06599.1"/>
    </source>
</evidence>
<proteinExistence type="predicted"/>
<organism evidence="1 2">
    <name type="scientific">Dactylosporangium matsuzakiense</name>
    <dbReference type="NCBI Taxonomy" id="53360"/>
    <lineage>
        <taxon>Bacteria</taxon>
        <taxon>Bacillati</taxon>
        <taxon>Actinomycetota</taxon>
        <taxon>Actinomycetes</taxon>
        <taxon>Micromonosporales</taxon>
        <taxon>Micromonosporaceae</taxon>
        <taxon>Dactylosporangium</taxon>
    </lineage>
</organism>
<gene>
    <name evidence="1" type="ORF">GCM10017581_083490</name>
</gene>
<accession>A0A9W6NRH7</accession>
<dbReference type="AlphaFoldDB" id="A0A9W6NRH7"/>
<keyword evidence="2" id="KW-1185">Reference proteome</keyword>
<reference evidence="1" key="1">
    <citation type="journal article" date="2014" name="Int. J. Syst. Evol. Microbiol.">
        <title>Complete genome sequence of Corynebacterium casei LMG S-19264T (=DSM 44701T), isolated from a smear-ripened cheese.</title>
        <authorList>
            <consortium name="US DOE Joint Genome Institute (JGI-PGF)"/>
            <person name="Walter F."/>
            <person name="Albersmeier A."/>
            <person name="Kalinowski J."/>
            <person name="Ruckert C."/>
        </authorList>
    </citation>
    <scope>NUCLEOTIDE SEQUENCE</scope>
    <source>
        <strain evidence="1">VKM Ac-1321</strain>
    </source>
</reference>
<comment type="caution">
    <text evidence="1">The sequence shown here is derived from an EMBL/GenBank/DDBJ whole genome shotgun (WGS) entry which is preliminary data.</text>
</comment>
<evidence type="ECO:0000313" key="2">
    <source>
        <dbReference type="Proteomes" id="UP001143480"/>
    </source>
</evidence>